<keyword evidence="5" id="KW-1185">Reference proteome</keyword>
<dbReference type="PANTHER" id="PTHR30600">
    <property type="entry name" value="CYTOCHROME C PEROXIDASE-RELATED"/>
    <property type="match status" value="1"/>
</dbReference>
<evidence type="ECO:0000256" key="1">
    <source>
        <dbReference type="ARBA" id="ARBA00004196"/>
    </source>
</evidence>
<protein>
    <submittedName>
        <fullName evidence="4">Di-heme cytochrome c peroxidase</fullName>
    </submittedName>
</protein>
<dbReference type="GO" id="GO:0004601">
    <property type="term" value="F:peroxidase activity"/>
    <property type="evidence" value="ECO:0007669"/>
    <property type="project" value="UniProtKB-KW"/>
</dbReference>
<dbReference type="InterPro" id="IPR051395">
    <property type="entry name" value="Cytochrome_c_Peroxidase/MauG"/>
</dbReference>
<dbReference type="EMBL" id="SMCN01000017">
    <property type="protein sequence ID" value="TCV81013.1"/>
    <property type="molecule type" value="Genomic_DNA"/>
</dbReference>
<dbReference type="SUPFAM" id="SSF46626">
    <property type="entry name" value="Cytochrome c"/>
    <property type="match status" value="2"/>
</dbReference>
<proteinExistence type="predicted"/>
<dbReference type="Gene3D" id="1.10.760.10">
    <property type="entry name" value="Cytochrome c-like domain"/>
    <property type="match status" value="2"/>
</dbReference>
<gene>
    <name evidence="4" type="ORF">EDE11_11762</name>
</gene>
<comment type="caution">
    <text evidence="4">The sequence shown here is derived from an EMBL/GenBank/DDBJ whole genome shotgun (WGS) entry which is preliminary data.</text>
</comment>
<comment type="subcellular location">
    <subcellularLocation>
        <location evidence="1">Cell envelope</location>
    </subcellularLocation>
</comment>
<keyword evidence="4" id="KW-0575">Peroxidase</keyword>
<feature type="domain" description="Di-haem cytochrome c peroxidase" evidence="3">
    <location>
        <begin position="199"/>
        <end position="292"/>
    </location>
</feature>
<dbReference type="Pfam" id="PF03150">
    <property type="entry name" value="CCP_MauG"/>
    <property type="match status" value="1"/>
</dbReference>
<name>A0ABY2CJM8_METMH</name>
<accession>A0ABY2CJM8</accession>
<dbReference type="InterPro" id="IPR036909">
    <property type="entry name" value="Cyt_c-like_dom_sf"/>
</dbReference>
<keyword evidence="2" id="KW-0560">Oxidoreductase</keyword>
<organism evidence="4 5">
    <name type="scientific">Methylomonas methanica</name>
    <dbReference type="NCBI Taxonomy" id="421"/>
    <lineage>
        <taxon>Bacteria</taxon>
        <taxon>Pseudomonadati</taxon>
        <taxon>Pseudomonadota</taxon>
        <taxon>Gammaproteobacteria</taxon>
        <taxon>Methylococcales</taxon>
        <taxon>Methylococcaceae</taxon>
        <taxon>Methylomonas</taxon>
    </lineage>
</organism>
<dbReference type="InterPro" id="IPR004852">
    <property type="entry name" value="Di-haem_cyt_c_peroxidsae"/>
</dbReference>
<dbReference type="Proteomes" id="UP000295649">
    <property type="component" value="Unassembled WGS sequence"/>
</dbReference>
<evidence type="ECO:0000256" key="2">
    <source>
        <dbReference type="ARBA" id="ARBA00023002"/>
    </source>
</evidence>
<evidence type="ECO:0000313" key="5">
    <source>
        <dbReference type="Proteomes" id="UP000295649"/>
    </source>
</evidence>
<evidence type="ECO:0000259" key="3">
    <source>
        <dbReference type="Pfam" id="PF03150"/>
    </source>
</evidence>
<sequence length="767" mass="81939">MRVMNKIGWTTAGWLFWLPFAFAHGPQPMPLQNVPIPKVLGTLGELPVNFLPTDGGDPIVVDKQKAIALGKALFWDVNVGSDGMACGSCHFHAGADNRVKNQINPGLKSTSETAGTFERLPSSADSGGPNYTLKTTDFPTFRFNDPLNKASGVSFATDDVVSSSGTFSGNFTGVSKFTGEQDQCARSADAIFHVDGVGTRRVEPRNAPTVVNAIFNHRNFWDGRANNTYNGVSPWGDRDLDAGVWVKTGARSAAKQKLRLENASLASLAMGPALSDVEMSCVGRKWPNIGRKLLLRQPLQGQKVHNQDSVLGALSLSTPGSLKPGLNTTYKNLIMGAFNPKFWSFSSTGPFGAPPGQEPYNQMEANFSMFFGIALQLYQGTLVSDQAPIDLTPRDPVTHLPTWEGMGKTQAEIDSLNNGLATFTNNHCNLCHSGPALTTAAITLNSTLVDETLNAFYGSDLSIPYGPDGLGPDAGAYAAGISPHVSVVTRNTTVGGIKLMDLGFANTGVADPAADPGLGGLDDFGNPLSYSDQYVQYLLGNYSNIKDKVVKSVRSCDFLVEIAKNVTTTNLVIFTAPNGIQADGSREGVLKNQDCINDFALKGNIPTVAAANAALTSAPLKLGVAKKATFKIPGLRNIELTGPYMHNGSMSTLEQVIEFYSRKGNNDNPDRHTLVSNIALANAPDQRADLLALLKSFTDERVRYEKAPFDHPEIKVPNGHAGDHLSVTAGNPLNAELATEEFLVIPPVGANGSQTPLLPFESYLQAP</sequence>
<reference evidence="4 5" key="1">
    <citation type="submission" date="2019-03" db="EMBL/GenBank/DDBJ databases">
        <title>Systems level insights into methane cycling in arid and semi-arid ecosystems.</title>
        <authorList>
            <person name="Kalyuzhnaya M."/>
        </authorList>
    </citation>
    <scope>NUCLEOTIDE SEQUENCE [LARGE SCALE GENOMIC DNA]</scope>
    <source>
        <strain evidence="4 5">S-1</strain>
    </source>
</reference>
<evidence type="ECO:0000313" key="4">
    <source>
        <dbReference type="EMBL" id="TCV81013.1"/>
    </source>
</evidence>